<keyword evidence="3" id="KW-1185">Reference proteome</keyword>
<evidence type="ECO:0000313" key="2">
    <source>
        <dbReference type="EMBL" id="VAH45790.1"/>
    </source>
</evidence>
<evidence type="ECO:0000256" key="1">
    <source>
        <dbReference type="SAM" id="MobiDB-lite"/>
    </source>
</evidence>
<sequence>MEQLVNSPRGLFSLVYFRHPSIIGFFRHPPTSAYSLPSIEINRCQKNPSFYPTISQGRPNPQYEPPPRSKTSRRGGPSGAAAGAGQAPHDVRAGAPLPLPQPSIAAAAEPRRRRALSGGGGRGRARCLPRAQHQRDAGFDVATYIGALQARRFGRWILWSPRMASTHDLVTQKLCQTSGGRRVHHRRAVQRQRYDWNNQLLMSVQSTSMPFVQLLEAVACLINLKLSWNCKVVGYLQQKKIYCLFRGIISAVPQNARNMEHCDISAMEQVLMLTASHVGGNQCCCPAVDPSWSFSLQLLSILLASFAKLQEGFLC</sequence>
<feature type="compositionally biased region" description="Low complexity" evidence="1">
    <location>
        <begin position="79"/>
        <end position="88"/>
    </location>
</feature>
<reference evidence="2 3" key="1">
    <citation type="submission" date="2017-09" db="EMBL/GenBank/DDBJ databases">
        <authorList>
            <consortium name="International Durum Wheat Genome Sequencing Consortium (IDWGSC)"/>
            <person name="Milanesi L."/>
        </authorList>
    </citation>
    <scope>NUCLEOTIDE SEQUENCE [LARGE SCALE GENOMIC DNA]</scope>
    <source>
        <strain evidence="3">cv. Svevo</strain>
    </source>
</reference>
<organism evidence="2 3">
    <name type="scientific">Triticum turgidum subsp. durum</name>
    <name type="common">Durum wheat</name>
    <name type="synonym">Triticum durum</name>
    <dbReference type="NCBI Taxonomy" id="4567"/>
    <lineage>
        <taxon>Eukaryota</taxon>
        <taxon>Viridiplantae</taxon>
        <taxon>Streptophyta</taxon>
        <taxon>Embryophyta</taxon>
        <taxon>Tracheophyta</taxon>
        <taxon>Spermatophyta</taxon>
        <taxon>Magnoliopsida</taxon>
        <taxon>Liliopsida</taxon>
        <taxon>Poales</taxon>
        <taxon>Poaceae</taxon>
        <taxon>BOP clade</taxon>
        <taxon>Pooideae</taxon>
        <taxon>Triticodae</taxon>
        <taxon>Triticeae</taxon>
        <taxon>Triticinae</taxon>
        <taxon>Triticum</taxon>
    </lineage>
</organism>
<proteinExistence type="predicted"/>
<name>A0A9R1PLM6_TRITD</name>
<feature type="compositionally biased region" description="Polar residues" evidence="1">
    <location>
        <begin position="47"/>
        <end position="59"/>
    </location>
</feature>
<dbReference type="EMBL" id="LT934114">
    <property type="protein sequence ID" value="VAH45790.1"/>
    <property type="molecule type" value="Genomic_DNA"/>
</dbReference>
<dbReference type="AlphaFoldDB" id="A0A9R1PLM6"/>
<dbReference type="Gramene" id="TRITD2Bv1G107200.1">
    <property type="protein sequence ID" value="TRITD2Bv1G107200.1"/>
    <property type="gene ID" value="TRITD2Bv1G107200"/>
</dbReference>
<dbReference type="Proteomes" id="UP000324705">
    <property type="component" value="Chromosome 2B"/>
</dbReference>
<feature type="region of interest" description="Disordered" evidence="1">
    <location>
        <begin position="47"/>
        <end position="128"/>
    </location>
</feature>
<accession>A0A9R1PLM6</accession>
<gene>
    <name evidence="2" type="ORF">TRITD_2Bv1G107200</name>
</gene>
<evidence type="ECO:0000313" key="3">
    <source>
        <dbReference type="Proteomes" id="UP000324705"/>
    </source>
</evidence>
<protein>
    <submittedName>
        <fullName evidence="2">Uncharacterized protein</fullName>
    </submittedName>
</protein>